<dbReference type="AlphaFoldDB" id="A0A392MZE7"/>
<keyword evidence="2" id="KW-1185">Reference proteome</keyword>
<sequence length="121" mass="13566">SVIALSSCEAEYVAGSLASCQANWLQSLLSEMNIVDDITVVLKIDNKSAINLAKNPISHGKSKHIETRFHFLRDQVNKGKLKLEYCSTEDQQADILTKAVKRDQFLKLRRNIGIVCFDSLN</sequence>
<dbReference type="PANTHER" id="PTHR11439:SF515">
    <property type="entry name" value="GAG-POL POLYPROTEIN"/>
    <property type="match status" value="1"/>
</dbReference>
<dbReference type="EMBL" id="LXQA010020808">
    <property type="protein sequence ID" value="MCH91624.1"/>
    <property type="molecule type" value="Genomic_DNA"/>
</dbReference>
<dbReference type="PANTHER" id="PTHR11439">
    <property type="entry name" value="GAG-POL-RELATED RETROTRANSPOSON"/>
    <property type="match status" value="1"/>
</dbReference>
<evidence type="ECO:0000313" key="1">
    <source>
        <dbReference type="EMBL" id="MCH91624.1"/>
    </source>
</evidence>
<gene>
    <name evidence="1" type="ORF">A2U01_0012552</name>
</gene>
<evidence type="ECO:0000313" key="2">
    <source>
        <dbReference type="Proteomes" id="UP000265520"/>
    </source>
</evidence>
<proteinExistence type="predicted"/>
<name>A0A392MZE7_9FABA</name>
<organism evidence="1 2">
    <name type="scientific">Trifolium medium</name>
    <dbReference type="NCBI Taxonomy" id="97028"/>
    <lineage>
        <taxon>Eukaryota</taxon>
        <taxon>Viridiplantae</taxon>
        <taxon>Streptophyta</taxon>
        <taxon>Embryophyta</taxon>
        <taxon>Tracheophyta</taxon>
        <taxon>Spermatophyta</taxon>
        <taxon>Magnoliopsida</taxon>
        <taxon>eudicotyledons</taxon>
        <taxon>Gunneridae</taxon>
        <taxon>Pentapetalae</taxon>
        <taxon>rosids</taxon>
        <taxon>fabids</taxon>
        <taxon>Fabales</taxon>
        <taxon>Fabaceae</taxon>
        <taxon>Papilionoideae</taxon>
        <taxon>50 kb inversion clade</taxon>
        <taxon>NPAAA clade</taxon>
        <taxon>Hologalegina</taxon>
        <taxon>IRL clade</taxon>
        <taxon>Trifolieae</taxon>
        <taxon>Trifolium</taxon>
    </lineage>
</organism>
<accession>A0A392MZE7</accession>
<dbReference type="Proteomes" id="UP000265520">
    <property type="component" value="Unassembled WGS sequence"/>
</dbReference>
<feature type="non-terminal residue" evidence="1">
    <location>
        <position position="1"/>
    </location>
</feature>
<protein>
    <submittedName>
        <fullName evidence="1">Copia protein</fullName>
    </submittedName>
</protein>
<reference evidence="1 2" key="1">
    <citation type="journal article" date="2018" name="Front. Plant Sci.">
        <title>Red Clover (Trifolium pratense) and Zigzag Clover (T. medium) - A Picture of Genomic Similarities and Differences.</title>
        <authorList>
            <person name="Dluhosova J."/>
            <person name="Istvanek J."/>
            <person name="Nedelnik J."/>
            <person name="Repkova J."/>
        </authorList>
    </citation>
    <scope>NUCLEOTIDE SEQUENCE [LARGE SCALE GENOMIC DNA]</scope>
    <source>
        <strain evidence="2">cv. 10/8</strain>
        <tissue evidence="1">Leaf</tissue>
    </source>
</reference>
<dbReference type="CDD" id="cd09272">
    <property type="entry name" value="RNase_HI_RT_Ty1"/>
    <property type="match status" value="1"/>
</dbReference>
<comment type="caution">
    <text evidence="1">The sequence shown here is derived from an EMBL/GenBank/DDBJ whole genome shotgun (WGS) entry which is preliminary data.</text>
</comment>